<protein>
    <submittedName>
        <fullName evidence="8">PDIL5-3 protein</fullName>
    </submittedName>
</protein>
<keyword evidence="4 5" id="KW-0472">Membrane</keyword>
<evidence type="ECO:0000313" key="8">
    <source>
        <dbReference type="EMBL" id="CAE7389618.1"/>
    </source>
</evidence>
<dbReference type="OrthoDB" id="72053at2759"/>
<feature type="transmembrane region" description="Helical" evidence="5">
    <location>
        <begin position="32"/>
        <end position="57"/>
    </location>
</feature>
<evidence type="ECO:0000259" key="7">
    <source>
        <dbReference type="Pfam" id="PF13850"/>
    </source>
</evidence>
<proteinExistence type="predicted"/>
<dbReference type="InterPro" id="IPR012936">
    <property type="entry name" value="Erv_C"/>
</dbReference>
<keyword evidence="9" id="KW-1185">Reference proteome</keyword>
<dbReference type="InterPro" id="IPR045888">
    <property type="entry name" value="Erv"/>
</dbReference>
<dbReference type="AlphaFoldDB" id="A0A812QGY6"/>
<dbReference type="Pfam" id="PF07970">
    <property type="entry name" value="COPIIcoated_ERV"/>
    <property type="match status" value="1"/>
</dbReference>
<dbReference type="GO" id="GO:0016020">
    <property type="term" value="C:membrane"/>
    <property type="evidence" value="ECO:0007669"/>
    <property type="project" value="UniProtKB-SubCell"/>
</dbReference>
<sequence length="504" mass="56601">MPPDGLRRRVVSFKSLDIFRSPAKGILQEETWLGVSATLVAAVLCSTLLALQLYAFLDNHGSSRLEIDSDQSELLRISFDLSIADLSCNYATVGVFDAFGNVRSNLTRNVHKQPIDHKGAHTGQAYSDEELTELEYADRPKLSAEEKAQLDADWLSAGESDRGDVHDALEAHDFVFVLFCIRKAGTCKMMLPAWQRWSKDVNEGRLAMNDADGTRADAWALQVNCGQEGFPELCQEEKVARFPLLRLYPRSVAERAKAPHRDLKFAFPAPLLLAMDMFDGMPLMMDPKMVQQCYDAFTRIATDVVKGRHLHTHVTKHDIFNEGCRVSGQIDVPRVPGTIHFHAKNGEDHVLNTAFTNVSHTVHSLSFGRPMDAEGEREELKSQLPAGYEMQGEPLNGKVFASGHFHQGAHHYVKIVHTRLESNDHARLYLYTHQWYMQTYPRHESPKVKLSFDLAPVEVVISQRRHWYDFVTTTLALVGGGFSCVQMAYSVFEGFSGSKIAPIV</sequence>
<evidence type="ECO:0000259" key="6">
    <source>
        <dbReference type="Pfam" id="PF07970"/>
    </source>
</evidence>
<keyword evidence="2 5" id="KW-0812">Transmembrane</keyword>
<evidence type="ECO:0000256" key="2">
    <source>
        <dbReference type="ARBA" id="ARBA00022692"/>
    </source>
</evidence>
<keyword evidence="3 5" id="KW-1133">Transmembrane helix</keyword>
<dbReference type="Gene3D" id="3.40.30.10">
    <property type="entry name" value="Glutaredoxin"/>
    <property type="match status" value="1"/>
</dbReference>
<dbReference type="EMBL" id="CAJNIZ010016769">
    <property type="protein sequence ID" value="CAE7389618.1"/>
    <property type="molecule type" value="Genomic_DNA"/>
</dbReference>
<dbReference type="PANTHER" id="PTHR10984:SF37">
    <property type="entry name" value="PROTEIN DISULFIDE-ISOMERASE 5-3"/>
    <property type="match status" value="1"/>
</dbReference>
<name>A0A812QGY6_SYMPI</name>
<dbReference type="GO" id="GO:0005783">
    <property type="term" value="C:endoplasmic reticulum"/>
    <property type="evidence" value="ECO:0007669"/>
    <property type="project" value="TreeGrafter"/>
</dbReference>
<evidence type="ECO:0000256" key="5">
    <source>
        <dbReference type="SAM" id="Phobius"/>
    </source>
</evidence>
<reference evidence="8" key="1">
    <citation type="submission" date="2021-02" db="EMBL/GenBank/DDBJ databases">
        <authorList>
            <person name="Dougan E. K."/>
            <person name="Rhodes N."/>
            <person name="Thang M."/>
            <person name="Chan C."/>
        </authorList>
    </citation>
    <scope>NUCLEOTIDE SEQUENCE</scope>
</reference>
<evidence type="ECO:0000256" key="4">
    <source>
        <dbReference type="ARBA" id="ARBA00023136"/>
    </source>
</evidence>
<dbReference type="SUPFAM" id="SSF52833">
    <property type="entry name" value="Thioredoxin-like"/>
    <property type="match status" value="1"/>
</dbReference>
<feature type="domain" description="Endoplasmic reticulum vesicle transporter N-terminal" evidence="7">
    <location>
        <begin position="13"/>
        <end position="101"/>
    </location>
</feature>
<dbReference type="InterPro" id="IPR036249">
    <property type="entry name" value="Thioredoxin-like_sf"/>
</dbReference>
<evidence type="ECO:0000256" key="3">
    <source>
        <dbReference type="ARBA" id="ARBA00022989"/>
    </source>
</evidence>
<dbReference type="Pfam" id="PF13850">
    <property type="entry name" value="ERGIC_N"/>
    <property type="match status" value="1"/>
</dbReference>
<dbReference type="GO" id="GO:0030134">
    <property type="term" value="C:COPII-coated ER to Golgi transport vesicle"/>
    <property type="evidence" value="ECO:0007669"/>
    <property type="project" value="TreeGrafter"/>
</dbReference>
<dbReference type="Proteomes" id="UP000649617">
    <property type="component" value="Unassembled WGS sequence"/>
</dbReference>
<evidence type="ECO:0000313" key="9">
    <source>
        <dbReference type="Proteomes" id="UP000649617"/>
    </source>
</evidence>
<dbReference type="PANTHER" id="PTHR10984">
    <property type="entry name" value="ENDOPLASMIC RETICULUM-GOLGI INTERMEDIATE COMPARTMENT PROTEIN"/>
    <property type="match status" value="1"/>
</dbReference>
<comment type="subcellular location">
    <subcellularLocation>
        <location evidence="1">Membrane</location>
    </subcellularLocation>
</comment>
<gene>
    <name evidence="8" type="primary">PDIL5-3</name>
    <name evidence="8" type="ORF">SPIL2461_LOCUS9551</name>
</gene>
<accession>A0A812QGY6</accession>
<feature type="domain" description="Endoplasmic reticulum vesicle transporter C-terminal" evidence="6">
    <location>
        <begin position="317"/>
        <end position="487"/>
    </location>
</feature>
<dbReference type="InterPro" id="IPR039542">
    <property type="entry name" value="Erv_N"/>
</dbReference>
<comment type="caution">
    <text evidence="8">The sequence shown here is derived from an EMBL/GenBank/DDBJ whole genome shotgun (WGS) entry which is preliminary data.</text>
</comment>
<organism evidence="8 9">
    <name type="scientific">Symbiodinium pilosum</name>
    <name type="common">Dinoflagellate</name>
    <dbReference type="NCBI Taxonomy" id="2952"/>
    <lineage>
        <taxon>Eukaryota</taxon>
        <taxon>Sar</taxon>
        <taxon>Alveolata</taxon>
        <taxon>Dinophyceae</taxon>
        <taxon>Suessiales</taxon>
        <taxon>Symbiodiniaceae</taxon>
        <taxon>Symbiodinium</taxon>
    </lineage>
</organism>
<evidence type="ECO:0000256" key="1">
    <source>
        <dbReference type="ARBA" id="ARBA00004370"/>
    </source>
</evidence>